<gene>
    <name evidence="2" type="ORF">OFY17_13025</name>
</gene>
<protein>
    <recommendedName>
        <fullName evidence="4">DUF5671 domain-containing protein</fullName>
    </recommendedName>
</protein>
<dbReference type="Proteomes" id="UP001209713">
    <property type="component" value="Unassembled WGS sequence"/>
</dbReference>
<feature type="transmembrane region" description="Helical" evidence="1">
    <location>
        <begin position="171"/>
        <end position="193"/>
    </location>
</feature>
<sequence length="347" mass="39765">MDDQASLSINKESELPLLSTPVLPPRAYIFELIIMLGTFGLYIPIWLVLQVRDIKKLTSAVVTPLAWFFVPLIFITQLFALPRLGRHLSNYEEKLGLKPPKFLYLLWAVIVTTISFLLVLAEKIDDTLLWQLGIIQLVYTFLFSLLVLRINRVKRADSRIKARTRRNPYSWWEWLLLLSGVLLISLSISGSVISDVIAKHDKNSVYVSSEDQFNFPVRLITWYEVETNAEAIKSFVGEESFLTANIYKYDKGTTINEVATFRYSQLMDVNKDYQCVEEQFFLPNSSSVKMIQICEVANIFGINTTLSSVIKNDKEMLEMAIEVVASEDSWSIHLRSAKEAIKGFNIQ</sequence>
<feature type="transmembrane region" description="Helical" evidence="1">
    <location>
        <begin position="28"/>
        <end position="49"/>
    </location>
</feature>
<keyword evidence="3" id="KW-1185">Reference proteome</keyword>
<keyword evidence="1" id="KW-0472">Membrane</keyword>
<keyword evidence="1" id="KW-0812">Transmembrane</keyword>
<name>A0ABT2YV80_9GAMM</name>
<dbReference type="RefSeq" id="WP_263531171.1">
    <property type="nucleotide sequence ID" value="NZ_JAOVZB010000006.1"/>
</dbReference>
<evidence type="ECO:0000256" key="1">
    <source>
        <dbReference type="SAM" id="Phobius"/>
    </source>
</evidence>
<feature type="transmembrane region" description="Helical" evidence="1">
    <location>
        <begin position="61"/>
        <end position="81"/>
    </location>
</feature>
<accession>A0ABT2YV80</accession>
<evidence type="ECO:0000313" key="2">
    <source>
        <dbReference type="EMBL" id="MCV2403789.1"/>
    </source>
</evidence>
<keyword evidence="1" id="KW-1133">Transmembrane helix</keyword>
<evidence type="ECO:0000313" key="3">
    <source>
        <dbReference type="Proteomes" id="UP001209713"/>
    </source>
</evidence>
<organism evidence="2 3">
    <name type="scientific">Marinomonas sargassi</name>
    <dbReference type="NCBI Taxonomy" id="2984494"/>
    <lineage>
        <taxon>Bacteria</taxon>
        <taxon>Pseudomonadati</taxon>
        <taxon>Pseudomonadota</taxon>
        <taxon>Gammaproteobacteria</taxon>
        <taxon>Oceanospirillales</taxon>
        <taxon>Oceanospirillaceae</taxon>
        <taxon>Marinomonas</taxon>
    </lineage>
</organism>
<feature type="transmembrane region" description="Helical" evidence="1">
    <location>
        <begin position="127"/>
        <end position="150"/>
    </location>
</feature>
<reference evidence="2 3" key="1">
    <citation type="submission" date="2022-10" db="EMBL/GenBank/DDBJ databases">
        <title>Marinomonas transparenta sp. nov. and Marinomonas sargassi sp. nov., isolated from marine alga (Sargassum natans (L.) Gaillon).</title>
        <authorList>
            <person name="Wang Y."/>
        </authorList>
    </citation>
    <scope>NUCLEOTIDE SEQUENCE [LARGE SCALE GENOMIC DNA]</scope>
    <source>
        <strain evidence="2 3">C2222</strain>
    </source>
</reference>
<evidence type="ECO:0008006" key="4">
    <source>
        <dbReference type="Google" id="ProtNLM"/>
    </source>
</evidence>
<comment type="caution">
    <text evidence="2">The sequence shown here is derived from an EMBL/GenBank/DDBJ whole genome shotgun (WGS) entry which is preliminary data.</text>
</comment>
<proteinExistence type="predicted"/>
<feature type="transmembrane region" description="Helical" evidence="1">
    <location>
        <begin position="102"/>
        <end position="121"/>
    </location>
</feature>
<dbReference type="EMBL" id="JAOVZB010000006">
    <property type="protein sequence ID" value="MCV2403789.1"/>
    <property type="molecule type" value="Genomic_DNA"/>
</dbReference>